<keyword evidence="4" id="KW-1185">Reference proteome</keyword>
<feature type="domain" description="BRCT" evidence="2">
    <location>
        <begin position="37"/>
        <end position="101"/>
    </location>
</feature>
<evidence type="ECO:0000313" key="3">
    <source>
        <dbReference type="EMBL" id="KAF5393195.1"/>
    </source>
</evidence>
<feature type="region of interest" description="Disordered" evidence="1">
    <location>
        <begin position="438"/>
        <end position="505"/>
    </location>
</feature>
<feature type="region of interest" description="Disordered" evidence="1">
    <location>
        <begin position="299"/>
        <end position="361"/>
    </location>
</feature>
<feature type="compositionally biased region" description="Polar residues" evidence="1">
    <location>
        <begin position="248"/>
        <end position="261"/>
    </location>
</feature>
<reference evidence="3 4" key="1">
    <citation type="journal article" date="2020" name="ISME J.">
        <title>Uncovering the hidden diversity of litter-decomposition mechanisms in mushroom-forming fungi.</title>
        <authorList>
            <person name="Floudas D."/>
            <person name="Bentzer J."/>
            <person name="Ahren D."/>
            <person name="Johansson T."/>
            <person name="Persson P."/>
            <person name="Tunlid A."/>
        </authorList>
    </citation>
    <scope>NUCLEOTIDE SEQUENCE [LARGE SCALE GENOMIC DNA]</scope>
    <source>
        <strain evidence="3 4">CBS 406.79</strain>
    </source>
</reference>
<dbReference type="PROSITE" id="PS50172">
    <property type="entry name" value="BRCT"/>
    <property type="match status" value="1"/>
</dbReference>
<dbReference type="EMBL" id="JAACJN010000002">
    <property type="protein sequence ID" value="KAF5393195.1"/>
    <property type="molecule type" value="Genomic_DNA"/>
</dbReference>
<dbReference type="InterPro" id="IPR001357">
    <property type="entry name" value="BRCT_dom"/>
</dbReference>
<evidence type="ECO:0000313" key="4">
    <source>
        <dbReference type="Proteomes" id="UP000518752"/>
    </source>
</evidence>
<proteinExistence type="predicted"/>
<gene>
    <name evidence="3" type="ORF">D9757_000539</name>
</gene>
<evidence type="ECO:0000259" key="2">
    <source>
        <dbReference type="PROSITE" id="PS50172"/>
    </source>
</evidence>
<accession>A0A8H5I1S2</accession>
<dbReference type="InterPro" id="IPR036420">
    <property type="entry name" value="BRCT_dom_sf"/>
</dbReference>
<dbReference type="Gene3D" id="1.10.10.60">
    <property type="entry name" value="Homeodomain-like"/>
    <property type="match status" value="1"/>
</dbReference>
<feature type="compositionally biased region" description="Low complexity" evidence="1">
    <location>
        <begin position="157"/>
        <end position="167"/>
    </location>
</feature>
<dbReference type="SUPFAM" id="SSF52113">
    <property type="entry name" value="BRCT domain"/>
    <property type="match status" value="1"/>
</dbReference>
<feature type="compositionally biased region" description="Low complexity" evidence="1">
    <location>
        <begin position="475"/>
        <end position="485"/>
    </location>
</feature>
<organism evidence="3 4">
    <name type="scientific">Collybiopsis confluens</name>
    <dbReference type="NCBI Taxonomy" id="2823264"/>
    <lineage>
        <taxon>Eukaryota</taxon>
        <taxon>Fungi</taxon>
        <taxon>Dikarya</taxon>
        <taxon>Basidiomycota</taxon>
        <taxon>Agaricomycotina</taxon>
        <taxon>Agaricomycetes</taxon>
        <taxon>Agaricomycetidae</taxon>
        <taxon>Agaricales</taxon>
        <taxon>Marasmiineae</taxon>
        <taxon>Omphalotaceae</taxon>
        <taxon>Collybiopsis</taxon>
    </lineage>
</organism>
<name>A0A8H5I1S2_9AGAR</name>
<comment type="caution">
    <text evidence="3">The sequence shown here is derived from an EMBL/GenBank/DDBJ whole genome shotgun (WGS) entry which is preliminary data.</text>
</comment>
<sequence length="653" mass="73945">MARRSQPSPSDDDFSQLFIDPMLGTPLSLYVEKDIQDKDILVDLIIKHGGNVASAYSGVTYILVDPLKPSGQNLYRQYAVKKTKVVLSYRWVHECIKSRQLQTFQTNWAGCKVIGNETLSPTPAEILSQTSSRVNSITPQAPAEPVLPDSPRRRNRQTTQSRQIAPHAPLPPIHPQILHPIHVEPHYPSYQLYTPPPAHTLQPQRTLQTPLPQTAWQGAGIAPHQTHMNPSSPLLHRPEYREDDWESYNHSSHSTEANPSYNEFRDPRDHSPWVSAATNTYYEPVQYGQAYSHDDYVQDADAEPDSSEPPREESHPPEKTRGRKRIRASATPAKPASELVANRKPLARSPTPPNRTVKSTYGGNLFTSDDVLYLKRYIDYCQDQGMVLSKGATSIFSARPVLISIPSHKAPHHTFYSWRRYCNKHQIRLGGYAMNMERSETPQSDGGAIDEEHDTIQAGPGPGTVAAAHRRHRAASGGSSGSNRSSGDRGRSPTPPRALFRSTTGKGVAFTDEDVSFLVRFMKYRKSQGNFDMVAFWKDVAIKAPHHSRASWMKFWRRHKHELERNDGDEPLPQPPDKKMRYSRGDDVLLAKFFCNKPDGTSDKIFQAFARMHPHHPWKGWQEHHRIHKAKVDHFIERLKNGENIDIDEDAAE</sequence>
<dbReference type="AlphaFoldDB" id="A0A8H5I1S2"/>
<protein>
    <recommendedName>
        <fullName evidence="2">BRCT domain-containing protein</fullName>
    </recommendedName>
</protein>
<feature type="region of interest" description="Disordered" evidence="1">
    <location>
        <begin position="246"/>
        <end position="266"/>
    </location>
</feature>
<dbReference type="Proteomes" id="UP000518752">
    <property type="component" value="Unassembled WGS sequence"/>
</dbReference>
<dbReference type="OrthoDB" id="3358963at2759"/>
<evidence type="ECO:0000256" key="1">
    <source>
        <dbReference type="SAM" id="MobiDB-lite"/>
    </source>
</evidence>
<dbReference type="CDD" id="cd00027">
    <property type="entry name" value="BRCT"/>
    <property type="match status" value="1"/>
</dbReference>
<feature type="region of interest" description="Disordered" evidence="1">
    <location>
        <begin position="131"/>
        <end position="176"/>
    </location>
</feature>
<feature type="compositionally biased region" description="Basic and acidic residues" evidence="1">
    <location>
        <begin position="308"/>
        <end position="320"/>
    </location>
</feature>
<dbReference type="Gene3D" id="3.40.50.10190">
    <property type="entry name" value="BRCT domain"/>
    <property type="match status" value="1"/>
</dbReference>